<dbReference type="Pfam" id="PF01464">
    <property type="entry name" value="SLT"/>
    <property type="match status" value="1"/>
</dbReference>
<dbReference type="PANTHER" id="PTHR47359:SF3">
    <property type="entry name" value="NLP_P60 DOMAIN-CONTAINING PROTEIN-RELATED"/>
    <property type="match status" value="1"/>
</dbReference>
<dbReference type="RefSeq" id="WP_282698647.1">
    <property type="nucleotide sequence ID" value="NZ_JABXJJ020000012.1"/>
</dbReference>
<keyword evidence="4" id="KW-0788">Thiol protease</keyword>
<dbReference type="PANTHER" id="PTHR47359">
    <property type="entry name" value="PEPTIDOGLYCAN DL-ENDOPEPTIDASE CWLO"/>
    <property type="match status" value="1"/>
</dbReference>
<evidence type="ECO:0000313" key="6">
    <source>
        <dbReference type="EMBL" id="MDI5969865.1"/>
    </source>
</evidence>
<evidence type="ECO:0000259" key="5">
    <source>
        <dbReference type="PROSITE" id="PS51935"/>
    </source>
</evidence>
<dbReference type="Gene3D" id="3.90.1720.10">
    <property type="entry name" value="endopeptidase domain like (from Nostoc punctiforme)"/>
    <property type="match status" value="1"/>
</dbReference>
<dbReference type="SUPFAM" id="SSF53955">
    <property type="entry name" value="Lysozyme-like"/>
    <property type="match status" value="1"/>
</dbReference>
<dbReference type="PROSITE" id="PS51935">
    <property type="entry name" value="NLPC_P60"/>
    <property type="match status" value="1"/>
</dbReference>
<accession>A0AA90H374</accession>
<comment type="caution">
    <text evidence="6">The sequence shown here is derived from an EMBL/GenBank/DDBJ whole genome shotgun (WGS) entry which is preliminary data.</text>
</comment>
<dbReference type="InterPro" id="IPR051794">
    <property type="entry name" value="PG_Endopeptidase_C40"/>
</dbReference>
<evidence type="ECO:0000256" key="3">
    <source>
        <dbReference type="ARBA" id="ARBA00022801"/>
    </source>
</evidence>
<evidence type="ECO:0000256" key="4">
    <source>
        <dbReference type="ARBA" id="ARBA00022807"/>
    </source>
</evidence>
<evidence type="ECO:0000256" key="1">
    <source>
        <dbReference type="ARBA" id="ARBA00007074"/>
    </source>
</evidence>
<dbReference type="EMBL" id="JABXJJ020000012">
    <property type="protein sequence ID" value="MDI5969865.1"/>
    <property type="molecule type" value="Genomic_DNA"/>
</dbReference>
<protein>
    <submittedName>
        <fullName evidence="6">Bifunctional lytic transglycosylase/C40 family peptidase</fullName>
    </submittedName>
</protein>
<dbReference type="AlphaFoldDB" id="A0AA90H374"/>
<feature type="domain" description="NlpC/P60" evidence="5">
    <location>
        <begin position="187"/>
        <end position="312"/>
    </location>
</feature>
<dbReference type="GO" id="GO:0006508">
    <property type="term" value="P:proteolysis"/>
    <property type="evidence" value="ECO:0007669"/>
    <property type="project" value="UniProtKB-KW"/>
</dbReference>
<comment type="similarity">
    <text evidence="1">Belongs to the peptidase C40 family.</text>
</comment>
<dbReference type="InterPro" id="IPR008258">
    <property type="entry name" value="Transglycosylase_SLT_dom_1"/>
</dbReference>
<proteinExistence type="inferred from homology"/>
<keyword evidence="3" id="KW-0378">Hydrolase</keyword>
<dbReference type="InterPro" id="IPR023346">
    <property type="entry name" value="Lysozyme-like_dom_sf"/>
</dbReference>
<dbReference type="InterPro" id="IPR000064">
    <property type="entry name" value="NLP_P60_dom"/>
</dbReference>
<evidence type="ECO:0000256" key="2">
    <source>
        <dbReference type="ARBA" id="ARBA00022670"/>
    </source>
</evidence>
<dbReference type="GO" id="GO:0008234">
    <property type="term" value="F:cysteine-type peptidase activity"/>
    <property type="evidence" value="ECO:0007669"/>
    <property type="project" value="UniProtKB-KW"/>
</dbReference>
<sequence length="315" mass="31986">MGKIAAAVAGLVALLVLLAAAGAGSLLSGFGGGTQQPNSSALSDIPPDYLILYREAAATCPGLPWSVLAAIGKVETDHGRSTLPGVHSGTNSAGAAGPMQFLLPTFNAVVHRTPPPPGGANPPSPYNPHDAIYAAAAYLCESGARSGKDIPGAIKTYNHADWYVAEVLTQAQAYVSAAGLGAETAPDPAALEAINYAQGQLGLPYEWGGDGPAAGDAGFDCSGLTKAAYAAADITLPRVAQAQYDAGPHVPAGQALEPGDLVFYGTPKAIHHVGLYIGGGQMIDAPRPGKPVRIEPYRYVGDDFLGAIRPAVNAK</sequence>
<dbReference type="Gene3D" id="1.10.530.10">
    <property type="match status" value="1"/>
</dbReference>
<organism evidence="6">
    <name type="scientific">Streptantibioticus silvisoli</name>
    <dbReference type="NCBI Taxonomy" id="2705255"/>
    <lineage>
        <taxon>Bacteria</taxon>
        <taxon>Bacillati</taxon>
        <taxon>Actinomycetota</taxon>
        <taxon>Actinomycetes</taxon>
        <taxon>Kitasatosporales</taxon>
        <taxon>Streptomycetaceae</taxon>
        <taxon>Streptantibioticus</taxon>
    </lineage>
</organism>
<dbReference type="InterPro" id="IPR038765">
    <property type="entry name" value="Papain-like_cys_pep_sf"/>
</dbReference>
<dbReference type="CDD" id="cd13399">
    <property type="entry name" value="Slt35-like"/>
    <property type="match status" value="1"/>
</dbReference>
<name>A0AA90H374_9ACTN</name>
<reference evidence="6" key="1">
    <citation type="submission" date="2023-05" db="EMBL/GenBank/DDBJ databases">
        <title>Streptantibioticus silvisoli sp. nov., acidotolerant actinomycetes 1 from pine litter.</title>
        <authorList>
            <person name="Swiecimska M."/>
            <person name="Golinska P."/>
            <person name="Sangal V."/>
            <person name="Wachnowicz B."/>
            <person name="Goodfellow M."/>
        </authorList>
    </citation>
    <scope>NUCLEOTIDE SEQUENCE</scope>
    <source>
        <strain evidence="6">SL13</strain>
    </source>
</reference>
<gene>
    <name evidence="6" type="ORF">POF50_011045</name>
</gene>
<dbReference type="SUPFAM" id="SSF54001">
    <property type="entry name" value="Cysteine proteinases"/>
    <property type="match status" value="1"/>
</dbReference>
<keyword evidence="2" id="KW-0645">Protease</keyword>
<dbReference type="Pfam" id="PF00877">
    <property type="entry name" value="NLPC_P60"/>
    <property type="match status" value="1"/>
</dbReference>